<feature type="chain" id="PRO_5047225537" description="Extracellular repeat, HAF family" evidence="1">
    <location>
        <begin position="37"/>
        <end position="651"/>
    </location>
</feature>
<dbReference type="InterPro" id="IPR013783">
    <property type="entry name" value="Ig-like_fold"/>
</dbReference>
<keyword evidence="3" id="KW-1185">Reference proteome</keyword>
<keyword evidence="1" id="KW-0732">Signal</keyword>
<dbReference type="EMBL" id="JBHSMR010000013">
    <property type="protein sequence ID" value="MFC5478308.1"/>
    <property type="molecule type" value="Genomic_DNA"/>
</dbReference>
<feature type="signal peptide" evidence="1">
    <location>
        <begin position="1"/>
        <end position="36"/>
    </location>
</feature>
<evidence type="ECO:0000256" key="1">
    <source>
        <dbReference type="SAM" id="SignalP"/>
    </source>
</evidence>
<organism evidence="2 3">
    <name type="scientific">Massilia suwonensis</name>
    <dbReference type="NCBI Taxonomy" id="648895"/>
    <lineage>
        <taxon>Bacteria</taxon>
        <taxon>Pseudomonadati</taxon>
        <taxon>Pseudomonadota</taxon>
        <taxon>Betaproteobacteria</taxon>
        <taxon>Burkholderiales</taxon>
        <taxon>Oxalobacteraceae</taxon>
        <taxon>Telluria group</taxon>
        <taxon>Massilia</taxon>
    </lineage>
</organism>
<accession>A0ABW0MKB0</accession>
<protein>
    <recommendedName>
        <fullName evidence="4">Extracellular repeat, HAF family</fullName>
    </recommendedName>
</protein>
<comment type="caution">
    <text evidence="2">The sequence shown here is derived from an EMBL/GenBank/DDBJ whole genome shotgun (WGS) entry which is preliminary data.</text>
</comment>
<evidence type="ECO:0008006" key="4">
    <source>
        <dbReference type="Google" id="ProtNLM"/>
    </source>
</evidence>
<name>A0ABW0MKB0_9BURK</name>
<proteinExistence type="predicted"/>
<reference evidence="3" key="1">
    <citation type="journal article" date="2019" name="Int. J. Syst. Evol. Microbiol.">
        <title>The Global Catalogue of Microorganisms (GCM) 10K type strain sequencing project: providing services to taxonomists for standard genome sequencing and annotation.</title>
        <authorList>
            <consortium name="The Broad Institute Genomics Platform"/>
            <consortium name="The Broad Institute Genome Sequencing Center for Infectious Disease"/>
            <person name="Wu L."/>
            <person name="Ma J."/>
        </authorList>
    </citation>
    <scope>NUCLEOTIDE SEQUENCE [LARGE SCALE GENOMIC DNA]</scope>
    <source>
        <strain evidence="3">CCUG 43111</strain>
    </source>
</reference>
<gene>
    <name evidence="2" type="ORF">ACFPQ5_08915</name>
</gene>
<dbReference type="RefSeq" id="WP_379753762.1">
    <property type="nucleotide sequence ID" value="NZ_JBHSMR010000013.1"/>
</dbReference>
<dbReference type="Proteomes" id="UP001596101">
    <property type="component" value="Unassembled WGS sequence"/>
</dbReference>
<sequence>MKLHSTTQRALRKPALRNNILTGLFPLLTVAGGAAAAPTAPAAPAAPPVYSVINLDPEGAIAYLNENGQAAVGSFVFGTSGFFDGNRVVPFGVPGDTSIAGLNNRGVVTGETSEGTGPFRRFYEFTWSLGRGMRALPNVPSRVWGINDQDQVVGDMTEASGIQRAVRFEPGGAITPLGPVPLGVSAVRAIANTGVSGGYADDGSGIQRATLWDARGRPTNLGTLGGSIAGTAFVNERGEAAGTSYDANDANDAGFFWSRGSGMVPIGTRNGGSRTVADLNDRGEVVGDTATAAGSTAYQWSRARGLVPLPRAGALESDVFDINNRSEIVGGVRRPSGWRAALWRGPGAPIDLNTRLQRIPAGLVLSHAVAINEAGTILALSNAGLVMLRPGTKGTDAPVLGPFTGLPDSVTVGQELRVSLGFIDNAPGQVHTATVDWADGCASPSPLVREAYGKGEVVLQHRFCAPGARTVVLRVTDSGGRTTEARREILVNEPGLAALSARGKLAAAGAAGPGRSQPLRFTLWAPLGDTRGAGKAGENAALVLHGPFAFRSDSVAVTGRAGATLRLEGTGRYNGRAGYRFQLDAADGDNARGGRDQMRVRISHVDAAGTEVLDYDSAGTARAGAKMAAALAGTAAPGQMSPVDGALTLSN</sequence>
<evidence type="ECO:0000313" key="3">
    <source>
        <dbReference type="Proteomes" id="UP001596101"/>
    </source>
</evidence>
<evidence type="ECO:0000313" key="2">
    <source>
        <dbReference type="EMBL" id="MFC5478308.1"/>
    </source>
</evidence>
<dbReference type="Gene3D" id="2.60.40.10">
    <property type="entry name" value="Immunoglobulins"/>
    <property type="match status" value="1"/>
</dbReference>